<dbReference type="EMBL" id="SMCX01000024">
    <property type="protein sequence ID" value="TCW21390.1"/>
    <property type="molecule type" value="Genomic_DNA"/>
</dbReference>
<name>A0A4R3ZPR7_9ACTN</name>
<dbReference type="AlphaFoldDB" id="A0A4R3ZPR7"/>
<gene>
    <name evidence="1" type="ORF">EDD19_12443</name>
</gene>
<dbReference type="Proteomes" id="UP000295805">
    <property type="component" value="Unassembled WGS sequence"/>
</dbReference>
<accession>A0A4R3ZPR7</accession>
<sequence length="77" mass="8065">MRLVSGARIVDAGPGEVDAEWALGGLSALDQQRLIEALVRNPTLLAEDNLAQLASLLVQPAALRELQTTEDDGALGS</sequence>
<comment type="caution">
    <text evidence="1">The sequence shown here is derived from an EMBL/GenBank/DDBJ whole genome shotgun (WGS) entry which is preliminary data.</text>
</comment>
<proteinExistence type="predicted"/>
<organism evidence="1 2">
    <name type="scientific">Dietzia cinnamea</name>
    <dbReference type="NCBI Taxonomy" id="321318"/>
    <lineage>
        <taxon>Bacteria</taxon>
        <taxon>Bacillati</taxon>
        <taxon>Actinomycetota</taxon>
        <taxon>Actinomycetes</taxon>
        <taxon>Mycobacteriales</taxon>
        <taxon>Dietziaceae</taxon>
        <taxon>Dietzia</taxon>
    </lineage>
</organism>
<evidence type="ECO:0000313" key="1">
    <source>
        <dbReference type="EMBL" id="TCW21390.1"/>
    </source>
</evidence>
<reference evidence="1 2" key="1">
    <citation type="submission" date="2019-03" db="EMBL/GenBank/DDBJ databases">
        <title>Root nodule microbial communities of legume samples collected from USA, Mexico and Botswana.</title>
        <authorList>
            <person name="Hirsch A."/>
        </authorList>
    </citation>
    <scope>NUCLEOTIDE SEQUENCE [LARGE SCALE GENOMIC DNA]</scope>
    <source>
        <strain evidence="1 2">55</strain>
    </source>
</reference>
<evidence type="ECO:0000313" key="2">
    <source>
        <dbReference type="Proteomes" id="UP000295805"/>
    </source>
</evidence>
<protein>
    <submittedName>
        <fullName evidence="1">Uncharacterized protein</fullName>
    </submittedName>
</protein>